<evidence type="ECO:0000313" key="2">
    <source>
        <dbReference type="EMBL" id="MFD1798668.1"/>
    </source>
</evidence>
<dbReference type="PIRSF" id="PIRSF021700">
    <property type="entry name" value="3_dmu_93_MTrfase"/>
    <property type="match status" value="1"/>
</dbReference>
<dbReference type="Pfam" id="PF06983">
    <property type="entry name" value="3-dmu-9_3-mt"/>
    <property type="match status" value="1"/>
</dbReference>
<reference evidence="3" key="1">
    <citation type="journal article" date="2019" name="Int. J. Syst. Evol. Microbiol.">
        <title>The Global Catalogue of Microorganisms (GCM) 10K type strain sequencing project: providing services to taxonomists for standard genome sequencing and annotation.</title>
        <authorList>
            <consortium name="The Broad Institute Genomics Platform"/>
            <consortium name="The Broad Institute Genome Sequencing Center for Infectious Disease"/>
            <person name="Wu L."/>
            <person name="Ma J."/>
        </authorList>
    </citation>
    <scope>NUCLEOTIDE SEQUENCE [LARGE SCALE GENOMIC DNA]</scope>
    <source>
        <strain evidence="3">KCTC 42143</strain>
    </source>
</reference>
<name>A0ABW4NKN2_9LACT</name>
<keyword evidence="3" id="KW-1185">Reference proteome</keyword>
<dbReference type="Proteomes" id="UP001597285">
    <property type="component" value="Unassembled WGS sequence"/>
</dbReference>
<protein>
    <submittedName>
        <fullName evidence="2">VOC family protein</fullName>
    </submittedName>
</protein>
<dbReference type="InterPro" id="IPR029068">
    <property type="entry name" value="Glyas_Bleomycin-R_OHBP_Dase"/>
</dbReference>
<evidence type="ECO:0000259" key="1">
    <source>
        <dbReference type="Pfam" id="PF06983"/>
    </source>
</evidence>
<dbReference type="InterPro" id="IPR009725">
    <property type="entry name" value="3_dmu_93_MTrfase"/>
</dbReference>
<dbReference type="CDD" id="cd06588">
    <property type="entry name" value="PhnB_like"/>
    <property type="match status" value="1"/>
</dbReference>
<dbReference type="InterPro" id="IPR028973">
    <property type="entry name" value="PhnB-like"/>
</dbReference>
<comment type="caution">
    <text evidence="2">The sequence shown here is derived from an EMBL/GenBank/DDBJ whole genome shotgun (WGS) entry which is preliminary data.</text>
</comment>
<accession>A0ABW4NKN2</accession>
<proteinExistence type="predicted"/>
<dbReference type="EMBL" id="JBHUFF010000008">
    <property type="protein sequence ID" value="MFD1798668.1"/>
    <property type="molecule type" value="Genomic_DNA"/>
</dbReference>
<dbReference type="Gene3D" id="3.30.720.100">
    <property type="match status" value="1"/>
</dbReference>
<dbReference type="PANTHER" id="PTHR33990">
    <property type="entry name" value="PROTEIN YJDN-RELATED"/>
    <property type="match status" value="1"/>
</dbReference>
<organism evidence="2 3">
    <name type="scientific">Carnobacterium antarcticum</name>
    <dbReference type="NCBI Taxonomy" id="2126436"/>
    <lineage>
        <taxon>Bacteria</taxon>
        <taxon>Bacillati</taxon>
        <taxon>Bacillota</taxon>
        <taxon>Bacilli</taxon>
        <taxon>Lactobacillales</taxon>
        <taxon>Carnobacteriaceae</taxon>
        <taxon>Carnobacterium</taxon>
    </lineage>
</organism>
<feature type="domain" description="PhnB-like" evidence="1">
    <location>
        <begin position="4"/>
        <end position="121"/>
    </location>
</feature>
<dbReference type="RefSeq" id="WP_058919080.1">
    <property type="nucleotide sequence ID" value="NZ_JBHSQC010000015.1"/>
</dbReference>
<dbReference type="Gene3D" id="3.30.720.110">
    <property type="match status" value="1"/>
</dbReference>
<dbReference type="PANTHER" id="PTHR33990:SF4">
    <property type="entry name" value="PHNB-LIKE DOMAIN-CONTAINING PROTEIN"/>
    <property type="match status" value="1"/>
</dbReference>
<dbReference type="SUPFAM" id="SSF54593">
    <property type="entry name" value="Glyoxalase/Bleomycin resistance protein/Dihydroxybiphenyl dioxygenase"/>
    <property type="match status" value="1"/>
</dbReference>
<sequence length="133" mass="15126">MTQSVFPFLMFNGDAKEALTFYSSVFKDFNLISMKENDGIVLHAIFSIKGQQIMAIDNTNGDTHHFSPAMSLFVTCANEEELETTFTKLKHNGTVMMPLAPLPYAKKFGWIADKYGVNWQLNLHLDKDQEPIF</sequence>
<evidence type="ECO:0000313" key="3">
    <source>
        <dbReference type="Proteomes" id="UP001597285"/>
    </source>
</evidence>
<gene>
    <name evidence="2" type="ORF">ACFSBK_02185</name>
</gene>